<proteinExistence type="predicted"/>
<dbReference type="Proteomes" id="UP001605036">
    <property type="component" value="Unassembled WGS sequence"/>
</dbReference>
<accession>A0ABD1XX10</accession>
<name>A0ABD1XX10_9MARC</name>
<keyword evidence="2" id="KW-1185">Reference proteome</keyword>
<reference evidence="1 2" key="1">
    <citation type="submission" date="2024-09" db="EMBL/GenBank/DDBJ databases">
        <title>Chromosome-scale assembly of Riccia fluitans.</title>
        <authorList>
            <person name="Paukszto L."/>
            <person name="Sawicki J."/>
            <person name="Karawczyk K."/>
            <person name="Piernik-Szablinska J."/>
            <person name="Szczecinska M."/>
            <person name="Mazdziarz M."/>
        </authorList>
    </citation>
    <scope>NUCLEOTIDE SEQUENCE [LARGE SCALE GENOMIC DNA]</scope>
    <source>
        <strain evidence="1">Rf_01</strain>
        <tissue evidence="1">Aerial parts of the thallus</tissue>
    </source>
</reference>
<evidence type="ECO:0000313" key="1">
    <source>
        <dbReference type="EMBL" id="KAL2613492.1"/>
    </source>
</evidence>
<organism evidence="1 2">
    <name type="scientific">Riccia fluitans</name>
    <dbReference type="NCBI Taxonomy" id="41844"/>
    <lineage>
        <taxon>Eukaryota</taxon>
        <taxon>Viridiplantae</taxon>
        <taxon>Streptophyta</taxon>
        <taxon>Embryophyta</taxon>
        <taxon>Marchantiophyta</taxon>
        <taxon>Marchantiopsida</taxon>
        <taxon>Marchantiidae</taxon>
        <taxon>Marchantiales</taxon>
        <taxon>Ricciaceae</taxon>
        <taxon>Riccia</taxon>
    </lineage>
</organism>
<protein>
    <submittedName>
        <fullName evidence="1">Uncharacterized protein</fullName>
    </submittedName>
</protein>
<gene>
    <name evidence="1" type="ORF">R1flu_025184</name>
</gene>
<dbReference type="AlphaFoldDB" id="A0ABD1XX10"/>
<dbReference type="EMBL" id="JBHFFA010000007">
    <property type="protein sequence ID" value="KAL2613492.1"/>
    <property type="molecule type" value="Genomic_DNA"/>
</dbReference>
<comment type="caution">
    <text evidence="1">The sequence shown here is derived from an EMBL/GenBank/DDBJ whole genome shotgun (WGS) entry which is preliminary data.</text>
</comment>
<sequence>MRSKGGVTNYEDMTTCFPSTMLFHDYRVNILMQWTRRGSVEKLKSAVQLFEVASTNPAGLLYLPKAKRSAA</sequence>
<evidence type="ECO:0000313" key="2">
    <source>
        <dbReference type="Proteomes" id="UP001605036"/>
    </source>
</evidence>